<dbReference type="GO" id="GO:0006511">
    <property type="term" value="P:ubiquitin-dependent protein catabolic process"/>
    <property type="evidence" value="ECO:0007669"/>
    <property type="project" value="TreeGrafter"/>
</dbReference>
<dbReference type="Pfam" id="PF12937">
    <property type="entry name" value="F-box-like"/>
    <property type="match status" value="1"/>
</dbReference>
<dbReference type="KEGG" id="acan:ACA1_035400"/>
<dbReference type="SMART" id="SM00710">
    <property type="entry name" value="PbH1"/>
    <property type="match status" value="4"/>
</dbReference>
<feature type="domain" description="F-box" evidence="3">
    <location>
        <begin position="1"/>
        <end position="44"/>
    </location>
</feature>
<dbReference type="InterPro" id="IPR012334">
    <property type="entry name" value="Pectin_lyas_fold"/>
</dbReference>
<dbReference type="VEuPathDB" id="AmoebaDB:ACA1_035400"/>
<dbReference type="AlphaFoldDB" id="L8HAJ8"/>
<dbReference type="InterPro" id="IPR001810">
    <property type="entry name" value="F-box_dom"/>
</dbReference>
<dbReference type="InterPro" id="IPR011050">
    <property type="entry name" value="Pectin_lyase_fold/virulence"/>
</dbReference>
<dbReference type="InterPro" id="IPR036047">
    <property type="entry name" value="F-box-like_dom_sf"/>
</dbReference>
<protein>
    <submittedName>
        <fullName evidence="4">Fbox domain containing protein</fullName>
    </submittedName>
</protein>
<dbReference type="SUPFAM" id="SSF81383">
    <property type="entry name" value="F-box domain"/>
    <property type="match status" value="1"/>
</dbReference>
<evidence type="ECO:0000259" key="3">
    <source>
        <dbReference type="PROSITE" id="PS50181"/>
    </source>
</evidence>
<evidence type="ECO:0000313" key="5">
    <source>
        <dbReference type="Proteomes" id="UP000011083"/>
    </source>
</evidence>
<dbReference type="PANTHER" id="PTHR22990:SF15">
    <property type="entry name" value="F-BOX ONLY PROTEIN 10"/>
    <property type="match status" value="1"/>
</dbReference>
<dbReference type="OrthoDB" id="3219396at2759"/>
<reference evidence="4 5" key="1">
    <citation type="journal article" date="2013" name="Genome Biol.">
        <title>Genome of Acanthamoeba castellanii highlights extensive lateral gene transfer and early evolution of tyrosine kinase signaling.</title>
        <authorList>
            <person name="Clarke M."/>
            <person name="Lohan A.J."/>
            <person name="Liu B."/>
            <person name="Lagkouvardos I."/>
            <person name="Roy S."/>
            <person name="Zafar N."/>
            <person name="Bertelli C."/>
            <person name="Schilde C."/>
            <person name="Kianianmomeni A."/>
            <person name="Burglin T.R."/>
            <person name="Frech C."/>
            <person name="Turcotte B."/>
            <person name="Kopec K.O."/>
            <person name="Synnott J.M."/>
            <person name="Choo C."/>
            <person name="Paponov I."/>
            <person name="Finkler A."/>
            <person name="Soon Heng Tan C."/>
            <person name="Hutchins A.P."/>
            <person name="Weinmeier T."/>
            <person name="Rattei T."/>
            <person name="Chu J.S."/>
            <person name="Gimenez G."/>
            <person name="Irimia M."/>
            <person name="Rigden D.J."/>
            <person name="Fitzpatrick D.A."/>
            <person name="Lorenzo-Morales J."/>
            <person name="Bateman A."/>
            <person name="Chiu C.H."/>
            <person name="Tang P."/>
            <person name="Hegemann P."/>
            <person name="Fromm H."/>
            <person name="Raoult D."/>
            <person name="Greub G."/>
            <person name="Miranda-Saavedra D."/>
            <person name="Chen N."/>
            <person name="Nash P."/>
            <person name="Ginger M.L."/>
            <person name="Horn M."/>
            <person name="Schaap P."/>
            <person name="Caler L."/>
            <person name="Loftus B."/>
        </authorList>
    </citation>
    <scope>NUCLEOTIDE SEQUENCE [LARGE SCALE GENOMIC DNA]</scope>
    <source>
        <strain evidence="4 5">Neff</strain>
    </source>
</reference>
<dbReference type="EMBL" id="KB007886">
    <property type="protein sequence ID" value="ELR22210.1"/>
    <property type="molecule type" value="Genomic_DNA"/>
</dbReference>
<keyword evidence="5" id="KW-1185">Reference proteome</keyword>
<dbReference type="Gene3D" id="1.20.1280.50">
    <property type="match status" value="1"/>
</dbReference>
<dbReference type="InterPro" id="IPR039448">
    <property type="entry name" value="Beta_helix"/>
</dbReference>
<dbReference type="Proteomes" id="UP000011083">
    <property type="component" value="Unassembled WGS sequence"/>
</dbReference>
<dbReference type="Gene3D" id="2.160.20.10">
    <property type="entry name" value="Single-stranded right-handed beta-helix, Pectin lyase-like"/>
    <property type="match status" value="1"/>
</dbReference>
<sequence length="338" mass="37123">MNELNDENLLRIFGFLEVGDLSSARQTCKRWCHVTDDYTLWRSLCYSLRLSDRRVFKFSRRSSSSSPHSPSSPESEPAPSALSKLAFKLEKFDLEPLASNWKVLYRRLRTQSHFVGHEWLHRPDPRLHCSISGAISAAKRGDYIYIMPGTYYCDGHGLELEAPIRLAEDVVLVGLGDTAADVVLQAHKKSATRPAFIVSEVDDIEGISGFEWTLFEVYGGQGTDEVQGNGADDGPPRQVIKDITFVGSNNHAICVGDGSNVVLENCRFTNSFDAADFSSATAVNIFGTDTNTTLKNCCIYQSKKHGVFVGEGAKATLINVDIDGAEHSGVHVKGRGDG</sequence>
<dbReference type="InterPro" id="IPR006626">
    <property type="entry name" value="PbH1"/>
</dbReference>
<proteinExistence type="predicted"/>
<organism evidence="4 5">
    <name type="scientific">Acanthamoeba castellanii (strain ATCC 30010 / Neff)</name>
    <dbReference type="NCBI Taxonomy" id="1257118"/>
    <lineage>
        <taxon>Eukaryota</taxon>
        <taxon>Amoebozoa</taxon>
        <taxon>Discosea</taxon>
        <taxon>Longamoebia</taxon>
        <taxon>Centramoebida</taxon>
        <taxon>Acanthamoebidae</taxon>
        <taxon>Acanthamoeba</taxon>
    </lineage>
</organism>
<gene>
    <name evidence="4" type="ORF">ACA1_035400</name>
</gene>
<dbReference type="RefSeq" id="XP_004348724.1">
    <property type="nucleotide sequence ID" value="XM_004348674.1"/>
</dbReference>
<name>L8HAJ8_ACACF</name>
<keyword evidence="1" id="KW-0677">Repeat</keyword>
<dbReference type="GeneID" id="14923138"/>
<feature type="compositionally biased region" description="Low complexity" evidence="2">
    <location>
        <begin position="61"/>
        <end position="79"/>
    </location>
</feature>
<evidence type="ECO:0000313" key="4">
    <source>
        <dbReference type="EMBL" id="ELR22210.1"/>
    </source>
</evidence>
<dbReference type="Pfam" id="PF13229">
    <property type="entry name" value="Beta_helix"/>
    <property type="match status" value="1"/>
</dbReference>
<dbReference type="PROSITE" id="PS50181">
    <property type="entry name" value="FBOX"/>
    <property type="match status" value="1"/>
</dbReference>
<dbReference type="InterPro" id="IPR051550">
    <property type="entry name" value="SCF-Subunits/Alg-Epimerases"/>
</dbReference>
<dbReference type="PANTHER" id="PTHR22990">
    <property type="entry name" value="F-BOX ONLY PROTEIN"/>
    <property type="match status" value="1"/>
</dbReference>
<feature type="region of interest" description="Disordered" evidence="2">
    <location>
        <begin position="60"/>
        <end position="79"/>
    </location>
</feature>
<accession>L8HAJ8</accession>
<dbReference type="SUPFAM" id="SSF51126">
    <property type="entry name" value="Pectin lyase-like"/>
    <property type="match status" value="1"/>
</dbReference>
<evidence type="ECO:0000256" key="1">
    <source>
        <dbReference type="ARBA" id="ARBA00022737"/>
    </source>
</evidence>
<evidence type="ECO:0000256" key="2">
    <source>
        <dbReference type="SAM" id="MobiDB-lite"/>
    </source>
</evidence>